<comment type="caution">
    <text evidence="10">The sequence shown here is derived from an EMBL/GenBank/DDBJ whole genome shotgun (WGS) entry which is preliminary data.</text>
</comment>
<feature type="region of interest" description="Disordered" evidence="7">
    <location>
        <begin position="337"/>
        <end position="356"/>
    </location>
</feature>
<evidence type="ECO:0000313" key="11">
    <source>
        <dbReference type="Proteomes" id="UP000466794"/>
    </source>
</evidence>
<gene>
    <name evidence="10" type="ORF">GPX89_15230</name>
</gene>
<evidence type="ECO:0000256" key="5">
    <source>
        <dbReference type="ARBA" id="ARBA00023049"/>
    </source>
</evidence>
<sequence length="421" mass="46510">MFGRASGPVIPAPSLGTADAETRAAYRRWLRRQALPWSIAMLLVSWPIPLLTSLLLFRLGGLIAPWAAVAVSGVWLIGGVAVEALPTPKWDGIESDRHAHSVLPRRPTPEEAEALNPAWRRLMRAIGLTESTFQVCVRDSPGPLGQAHHRGLVIMSAKAVRELSPGELRGVLGHEIGHLVGDGGGLWYRVSYWCGSPVRMPFWVAERVSARWAPRLSSRHSAMLSAAGQLGVLIGLITLMQLLFGTMVAAALTAAAAAQMLGQRAVLRRNQLNADRVSVDLGAGPGLRSLVMRGNRRVSLYPRRYRPLWVRIALWCLEASSPDPHPDRELAALEARMREGRSRRQEPPAPGWAERAGHAAFRPLRNLLLWSMTATWPPHPFVRNRAQITAPPPRHRPRSARSRHPNVSRASQRQRRGHRIG</sequence>
<evidence type="ECO:0000259" key="9">
    <source>
        <dbReference type="Pfam" id="PF01435"/>
    </source>
</evidence>
<evidence type="ECO:0000256" key="7">
    <source>
        <dbReference type="SAM" id="MobiDB-lite"/>
    </source>
</evidence>
<comment type="similarity">
    <text evidence="6">Belongs to the peptidase M48 family.</text>
</comment>
<evidence type="ECO:0000256" key="8">
    <source>
        <dbReference type="SAM" id="Phobius"/>
    </source>
</evidence>
<comment type="cofactor">
    <cofactor evidence="6">
        <name>Zn(2+)</name>
        <dbReference type="ChEBI" id="CHEBI:29105"/>
    </cofactor>
    <text evidence="6">Binds 1 zinc ion per subunit.</text>
</comment>
<dbReference type="Pfam" id="PF01435">
    <property type="entry name" value="Peptidase_M48"/>
    <property type="match status" value="1"/>
</dbReference>
<keyword evidence="3 6" id="KW-0378">Hydrolase</keyword>
<evidence type="ECO:0000313" key="10">
    <source>
        <dbReference type="EMBL" id="MVU78595.1"/>
    </source>
</evidence>
<feature type="transmembrane region" description="Helical" evidence="8">
    <location>
        <begin position="34"/>
        <end position="57"/>
    </location>
</feature>
<keyword evidence="8" id="KW-0812">Transmembrane</keyword>
<keyword evidence="8" id="KW-0472">Membrane</keyword>
<feature type="compositionally biased region" description="Basic and acidic residues" evidence="7">
    <location>
        <begin position="337"/>
        <end position="346"/>
    </location>
</feature>
<dbReference type="InterPro" id="IPR001915">
    <property type="entry name" value="Peptidase_M48"/>
</dbReference>
<evidence type="ECO:0000256" key="2">
    <source>
        <dbReference type="ARBA" id="ARBA00022723"/>
    </source>
</evidence>
<keyword evidence="2" id="KW-0479">Metal-binding</keyword>
<dbReference type="Gene3D" id="3.30.2010.10">
    <property type="entry name" value="Metalloproteases ('zincins'), catalytic domain"/>
    <property type="match status" value="1"/>
</dbReference>
<keyword evidence="8" id="KW-1133">Transmembrane helix</keyword>
<dbReference type="GO" id="GO:0006508">
    <property type="term" value="P:proteolysis"/>
    <property type="evidence" value="ECO:0007669"/>
    <property type="project" value="UniProtKB-KW"/>
</dbReference>
<keyword evidence="4 6" id="KW-0862">Zinc</keyword>
<reference evidence="10 11" key="1">
    <citation type="submission" date="2019-12" db="EMBL/GenBank/DDBJ databases">
        <title>Nocardia sp. nov. ET3-3 isolated from soil.</title>
        <authorList>
            <person name="Kanchanasin P."/>
            <person name="Tanasupawat S."/>
            <person name="Yuki M."/>
            <person name="Kudo T."/>
        </authorList>
    </citation>
    <scope>NUCLEOTIDE SEQUENCE [LARGE SCALE GENOMIC DNA]</scope>
    <source>
        <strain evidence="10 11">ET3-3</strain>
    </source>
</reference>
<dbReference type="AlphaFoldDB" id="A0A7K1UW84"/>
<protein>
    <submittedName>
        <fullName evidence="10">M48 family metalloprotease</fullName>
    </submittedName>
</protein>
<evidence type="ECO:0000256" key="3">
    <source>
        <dbReference type="ARBA" id="ARBA00022801"/>
    </source>
</evidence>
<evidence type="ECO:0000256" key="1">
    <source>
        <dbReference type="ARBA" id="ARBA00022670"/>
    </source>
</evidence>
<feature type="domain" description="Peptidase M48" evidence="9">
    <location>
        <begin position="113"/>
        <end position="288"/>
    </location>
</feature>
<dbReference type="EMBL" id="WRPP01000002">
    <property type="protein sequence ID" value="MVU78595.1"/>
    <property type="molecule type" value="Genomic_DNA"/>
</dbReference>
<dbReference type="GO" id="GO:0004222">
    <property type="term" value="F:metalloendopeptidase activity"/>
    <property type="evidence" value="ECO:0007669"/>
    <property type="project" value="InterPro"/>
</dbReference>
<feature type="compositionally biased region" description="Basic residues" evidence="7">
    <location>
        <begin position="393"/>
        <end position="421"/>
    </location>
</feature>
<proteinExistence type="inferred from homology"/>
<organism evidence="10 11">
    <name type="scientific">Nocardia terrae</name>
    <dbReference type="NCBI Taxonomy" id="2675851"/>
    <lineage>
        <taxon>Bacteria</taxon>
        <taxon>Bacillati</taxon>
        <taxon>Actinomycetota</taxon>
        <taxon>Actinomycetes</taxon>
        <taxon>Mycobacteriales</taxon>
        <taxon>Nocardiaceae</taxon>
        <taxon>Nocardia</taxon>
    </lineage>
</organism>
<dbReference type="GO" id="GO:0046872">
    <property type="term" value="F:metal ion binding"/>
    <property type="evidence" value="ECO:0007669"/>
    <property type="project" value="UniProtKB-KW"/>
</dbReference>
<dbReference type="Proteomes" id="UP000466794">
    <property type="component" value="Unassembled WGS sequence"/>
</dbReference>
<feature type="transmembrane region" description="Helical" evidence="8">
    <location>
        <begin position="63"/>
        <end position="85"/>
    </location>
</feature>
<feature type="region of interest" description="Disordered" evidence="7">
    <location>
        <begin position="383"/>
        <end position="421"/>
    </location>
</feature>
<name>A0A7K1UW84_9NOCA</name>
<keyword evidence="1 6" id="KW-0645">Protease</keyword>
<keyword evidence="11" id="KW-1185">Reference proteome</keyword>
<evidence type="ECO:0000256" key="6">
    <source>
        <dbReference type="RuleBase" id="RU003983"/>
    </source>
</evidence>
<evidence type="ECO:0000256" key="4">
    <source>
        <dbReference type="ARBA" id="ARBA00022833"/>
    </source>
</evidence>
<accession>A0A7K1UW84</accession>
<keyword evidence="5 6" id="KW-0482">Metalloprotease</keyword>